<reference evidence="1" key="2">
    <citation type="journal article" date="2022" name="New Phytol.">
        <title>Evolutionary transition to the ectomycorrhizal habit in the genomes of a hyperdiverse lineage of mushroom-forming fungi.</title>
        <authorList>
            <person name="Looney B."/>
            <person name="Miyauchi S."/>
            <person name="Morin E."/>
            <person name="Drula E."/>
            <person name="Courty P.E."/>
            <person name="Kohler A."/>
            <person name="Kuo A."/>
            <person name="LaButti K."/>
            <person name="Pangilinan J."/>
            <person name="Lipzen A."/>
            <person name="Riley R."/>
            <person name="Andreopoulos W."/>
            <person name="He G."/>
            <person name="Johnson J."/>
            <person name="Nolan M."/>
            <person name="Tritt A."/>
            <person name="Barry K.W."/>
            <person name="Grigoriev I.V."/>
            <person name="Nagy L.G."/>
            <person name="Hibbett D."/>
            <person name="Henrissat B."/>
            <person name="Matheny P.B."/>
            <person name="Labbe J."/>
            <person name="Martin F.M."/>
        </authorList>
    </citation>
    <scope>NUCLEOTIDE SEQUENCE</scope>
    <source>
        <strain evidence="1">FP105234-sp</strain>
    </source>
</reference>
<proteinExistence type="predicted"/>
<organism evidence="1 2">
    <name type="scientific">Auriscalpium vulgare</name>
    <dbReference type="NCBI Taxonomy" id="40419"/>
    <lineage>
        <taxon>Eukaryota</taxon>
        <taxon>Fungi</taxon>
        <taxon>Dikarya</taxon>
        <taxon>Basidiomycota</taxon>
        <taxon>Agaricomycotina</taxon>
        <taxon>Agaricomycetes</taxon>
        <taxon>Russulales</taxon>
        <taxon>Auriscalpiaceae</taxon>
        <taxon>Auriscalpium</taxon>
    </lineage>
</organism>
<comment type="caution">
    <text evidence="1">The sequence shown here is derived from an EMBL/GenBank/DDBJ whole genome shotgun (WGS) entry which is preliminary data.</text>
</comment>
<reference evidence="1" key="1">
    <citation type="submission" date="2021-02" db="EMBL/GenBank/DDBJ databases">
        <authorList>
            <consortium name="DOE Joint Genome Institute"/>
            <person name="Ahrendt S."/>
            <person name="Looney B.P."/>
            <person name="Miyauchi S."/>
            <person name="Morin E."/>
            <person name="Drula E."/>
            <person name="Courty P.E."/>
            <person name="Chicoki N."/>
            <person name="Fauchery L."/>
            <person name="Kohler A."/>
            <person name="Kuo A."/>
            <person name="Labutti K."/>
            <person name="Pangilinan J."/>
            <person name="Lipzen A."/>
            <person name="Riley R."/>
            <person name="Andreopoulos W."/>
            <person name="He G."/>
            <person name="Johnson J."/>
            <person name="Barry K.W."/>
            <person name="Grigoriev I.V."/>
            <person name="Nagy L."/>
            <person name="Hibbett D."/>
            <person name="Henrissat B."/>
            <person name="Matheny P.B."/>
            <person name="Labbe J."/>
            <person name="Martin F."/>
        </authorList>
    </citation>
    <scope>NUCLEOTIDE SEQUENCE</scope>
    <source>
        <strain evidence="1">FP105234-sp</strain>
    </source>
</reference>
<dbReference type="EMBL" id="MU275869">
    <property type="protein sequence ID" value="KAI0049784.1"/>
    <property type="molecule type" value="Genomic_DNA"/>
</dbReference>
<dbReference type="Proteomes" id="UP000814033">
    <property type="component" value="Unassembled WGS sequence"/>
</dbReference>
<name>A0ACB8S0G7_9AGAM</name>
<sequence length="62" mass="6962">MTYKQGDKVEYKPIGGAADNVSHSTGQIVDVVNDESENRYVIKNDNTGKETTYQEKNIVKKI</sequence>
<gene>
    <name evidence="1" type="ORF">FA95DRAFT_1556488</name>
</gene>
<evidence type="ECO:0000313" key="1">
    <source>
        <dbReference type="EMBL" id="KAI0049784.1"/>
    </source>
</evidence>
<keyword evidence="2" id="KW-1185">Reference proteome</keyword>
<protein>
    <submittedName>
        <fullName evidence="1">Uncharacterized protein</fullName>
    </submittedName>
</protein>
<accession>A0ACB8S0G7</accession>
<evidence type="ECO:0000313" key="2">
    <source>
        <dbReference type="Proteomes" id="UP000814033"/>
    </source>
</evidence>